<dbReference type="Proteomes" id="UP000044602">
    <property type="component" value="Unassembled WGS sequence"/>
</dbReference>
<evidence type="ECO:0000313" key="1">
    <source>
        <dbReference type="EMBL" id="CRK38062.1"/>
    </source>
</evidence>
<evidence type="ECO:0000313" key="2">
    <source>
        <dbReference type="Proteomes" id="UP000044602"/>
    </source>
</evidence>
<dbReference type="AlphaFoldDB" id="A0A0G4MV35"/>
<keyword evidence="2" id="KW-1185">Reference proteome</keyword>
<accession>A0A0G4MV35</accession>
<organism evidence="1 2">
    <name type="scientific">Verticillium longisporum</name>
    <name type="common">Verticillium dahliae var. longisporum</name>
    <dbReference type="NCBI Taxonomy" id="100787"/>
    <lineage>
        <taxon>Eukaryota</taxon>
        <taxon>Fungi</taxon>
        <taxon>Dikarya</taxon>
        <taxon>Ascomycota</taxon>
        <taxon>Pezizomycotina</taxon>
        <taxon>Sordariomycetes</taxon>
        <taxon>Hypocreomycetidae</taxon>
        <taxon>Glomerellales</taxon>
        <taxon>Plectosphaerellaceae</taxon>
        <taxon>Verticillium</taxon>
    </lineage>
</organism>
<sequence>TLAPPSPAPLNLKLYALPPSTAARLGAFTLAKTLPAPEKSVEGAQRVVVSLQGGALPPAAFWGLVRRDGEERNLAWDVLEMQPYFAQKASS</sequence>
<proteinExistence type="predicted"/>
<gene>
    <name evidence="1" type="ORF">BN1708_020441</name>
</gene>
<feature type="non-terminal residue" evidence="1">
    <location>
        <position position="91"/>
    </location>
</feature>
<reference evidence="2" key="1">
    <citation type="submission" date="2015-05" db="EMBL/GenBank/DDBJ databases">
        <authorList>
            <person name="Fogelqvist Johan"/>
        </authorList>
    </citation>
    <scope>NUCLEOTIDE SEQUENCE [LARGE SCALE GENOMIC DNA]</scope>
</reference>
<dbReference type="EMBL" id="CVQH01025227">
    <property type="protein sequence ID" value="CRK38062.1"/>
    <property type="molecule type" value="Genomic_DNA"/>
</dbReference>
<feature type="non-terminal residue" evidence="1">
    <location>
        <position position="1"/>
    </location>
</feature>
<protein>
    <submittedName>
        <fullName evidence="1">Uncharacterized protein</fullName>
    </submittedName>
</protein>
<name>A0A0G4MV35_VERLO</name>